<protein>
    <submittedName>
        <fullName evidence="2">Uncharacterized protein</fullName>
    </submittedName>
</protein>
<dbReference type="Proteomes" id="UP000053240">
    <property type="component" value="Unassembled WGS sequence"/>
</dbReference>
<feature type="region of interest" description="Disordered" evidence="1">
    <location>
        <begin position="1"/>
        <end position="97"/>
    </location>
</feature>
<evidence type="ECO:0000313" key="3">
    <source>
        <dbReference type="Proteomes" id="UP000053240"/>
    </source>
</evidence>
<feature type="compositionally biased region" description="Gly residues" evidence="1">
    <location>
        <begin position="55"/>
        <end position="65"/>
    </location>
</feature>
<organism evidence="2 3">
    <name type="scientific">Papilio machaon</name>
    <name type="common">Old World swallowtail butterfly</name>
    <dbReference type="NCBI Taxonomy" id="76193"/>
    <lineage>
        <taxon>Eukaryota</taxon>
        <taxon>Metazoa</taxon>
        <taxon>Ecdysozoa</taxon>
        <taxon>Arthropoda</taxon>
        <taxon>Hexapoda</taxon>
        <taxon>Insecta</taxon>
        <taxon>Pterygota</taxon>
        <taxon>Neoptera</taxon>
        <taxon>Endopterygota</taxon>
        <taxon>Lepidoptera</taxon>
        <taxon>Glossata</taxon>
        <taxon>Ditrysia</taxon>
        <taxon>Papilionoidea</taxon>
        <taxon>Papilionidae</taxon>
        <taxon>Papilioninae</taxon>
        <taxon>Papilio</taxon>
    </lineage>
</organism>
<feature type="compositionally biased region" description="Pro residues" evidence="1">
    <location>
        <begin position="20"/>
        <end position="33"/>
    </location>
</feature>
<evidence type="ECO:0000313" key="2">
    <source>
        <dbReference type="EMBL" id="KPJ06709.1"/>
    </source>
</evidence>
<dbReference type="AlphaFoldDB" id="A0A194QMY1"/>
<dbReference type="STRING" id="76193.A0A194QMY1"/>
<evidence type="ECO:0000256" key="1">
    <source>
        <dbReference type="SAM" id="MobiDB-lite"/>
    </source>
</evidence>
<keyword evidence="3" id="KW-1185">Reference proteome</keyword>
<proteinExistence type="predicted"/>
<sequence>MSRGGPAAPRYPAPIQRPHAPVPPLYRAPPAPSPARQHHAPQRNNLYYQHQQRNGAGGGGNGGGERAPEGGEVTPGAEEQVEAGAPECPPAADLKAD</sequence>
<feature type="compositionally biased region" description="Low complexity" evidence="1">
    <location>
        <begin position="1"/>
        <end position="14"/>
    </location>
</feature>
<feature type="compositionally biased region" description="Polar residues" evidence="1">
    <location>
        <begin position="42"/>
        <end position="52"/>
    </location>
</feature>
<accession>A0A194QMY1</accession>
<dbReference type="InParanoid" id="A0A194QMY1"/>
<dbReference type="EMBL" id="KQ461195">
    <property type="protein sequence ID" value="KPJ06709.1"/>
    <property type="molecule type" value="Genomic_DNA"/>
</dbReference>
<reference evidence="2 3" key="1">
    <citation type="journal article" date="2015" name="Nat. Commun.">
        <title>Outbred genome sequencing and CRISPR/Cas9 gene editing in butterflies.</title>
        <authorList>
            <person name="Li X."/>
            <person name="Fan D."/>
            <person name="Zhang W."/>
            <person name="Liu G."/>
            <person name="Zhang L."/>
            <person name="Zhao L."/>
            <person name="Fang X."/>
            <person name="Chen L."/>
            <person name="Dong Y."/>
            <person name="Chen Y."/>
            <person name="Ding Y."/>
            <person name="Zhao R."/>
            <person name="Feng M."/>
            <person name="Zhu Y."/>
            <person name="Feng Y."/>
            <person name="Jiang X."/>
            <person name="Zhu D."/>
            <person name="Xiang H."/>
            <person name="Feng X."/>
            <person name="Li S."/>
            <person name="Wang J."/>
            <person name="Zhang G."/>
            <person name="Kronforst M.R."/>
            <person name="Wang W."/>
        </authorList>
    </citation>
    <scope>NUCLEOTIDE SEQUENCE [LARGE SCALE GENOMIC DNA]</scope>
    <source>
        <strain evidence="2">Ya'a_city_454_Pm</strain>
        <tissue evidence="2">Whole body</tissue>
    </source>
</reference>
<name>A0A194QMY1_PAPMA</name>
<gene>
    <name evidence="2" type="ORF">RR48_11756</name>
</gene>